<dbReference type="EMBL" id="AWUE01012715">
    <property type="protein sequence ID" value="OMP08457.1"/>
    <property type="molecule type" value="Genomic_DNA"/>
</dbReference>
<organism evidence="1 2">
    <name type="scientific">Corchorus olitorius</name>
    <dbReference type="NCBI Taxonomy" id="93759"/>
    <lineage>
        <taxon>Eukaryota</taxon>
        <taxon>Viridiplantae</taxon>
        <taxon>Streptophyta</taxon>
        <taxon>Embryophyta</taxon>
        <taxon>Tracheophyta</taxon>
        <taxon>Spermatophyta</taxon>
        <taxon>Magnoliopsida</taxon>
        <taxon>eudicotyledons</taxon>
        <taxon>Gunneridae</taxon>
        <taxon>Pentapetalae</taxon>
        <taxon>rosids</taxon>
        <taxon>malvids</taxon>
        <taxon>Malvales</taxon>
        <taxon>Malvaceae</taxon>
        <taxon>Grewioideae</taxon>
        <taxon>Apeibeae</taxon>
        <taxon>Corchorus</taxon>
    </lineage>
</organism>
<accession>A0A1R3KMY7</accession>
<sequence>MGEPVYPLSYPFLAQEVAELALVSWHRNYVAQCPEIGLSVSVVFDLDHAAGNVTSVCTCLELEFKLMCSVSLLIVFC</sequence>
<evidence type="ECO:0000313" key="1">
    <source>
        <dbReference type="EMBL" id="OMP08457.1"/>
    </source>
</evidence>
<dbReference type="Proteomes" id="UP000187203">
    <property type="component" value="Unassembled WGS sequence"/>
</dbReference>
<protein>
    <submittedName>
        <fullName evidence="1">Uncharacterized protein</fullName>
    </submittedName>
</protein>
<proteinExistence type="predicted"/>
<evidence type="ECO:0000313" key="2">
    <source>
        <dbReference type="Proteomes" id="UP000187203"/>
    </source>
</evidence>
<gene>
    <name evidence="1" type="ORF">COLO4_06459</name>
</gene>
<dbReference type="AlphaFoldDB" id="A0A1R3KMY7"/>
<comment type="caution">
    <text evidence="1">The sequence shown here is derived from an EMBL/GenBank/DDBJ whole genome shotgun (WGS) entry which is preliminary data.</text>
</comment>
<name>A0A1R3KMY7_9ROSI</name>
<reference evidence="2" key="1">
    <citation type="submission" date="2013-09" db="EMBL/GenBank/DDBJ databases">
        <title>Corchorus olitorius genome sequencing.</title>
        <authorList>
            <person name="Alam M."/>
            <person name="Haque M.S."/>
            <person name="Islam M.S."/>
            <person name="Emdad E.M."/>
            <person name="Islam M.M."/>
            <person name="Ahmed B."/>
            <person name="Halim A."/>
            <person name="Hossen Q.M.M."/>
            <person name="Hossain M.Z."/>
            <person name="Ahmed R."/>
            <person name="Khan M.M."/>
            <person name="Islam R."/>
            <person name="Rashid M.M."/>
            <person name="Khan S.A."/>
            <person name="Rahman M.S."/>
            <person name="Alam M."/>
            <person name="Yahiya A.S."/>
            <person name="Khan M.S."/>
            <person name="Azam M.S."/>
            <person name="Haque T."/>
            <person name="Lashkar M.Z.H."/>
            <person name="Akhand A.I."/>
            <person name="Morshed G."/>
            <person name="Roy S."/>
            <person name="Uddin K.S."/>
            <person name="Rabeya T."/>
            <person name="Hossain A.S."/>
            <person name="Chowdhury A."/>
            <person name="Snigdha A.R."/>
            <person name="Mortoza M.S."/>
            <person name="Matin S.A."/>
            <person name="Hoque S.M.E."/>
            <person name="Islam M.K."/>
            <person name="Roy D.K."/>
            <person name="Haider R."/>
            <person name="Moosa M.M."/>
            <person name="Elias S.M."/>
            <person name="Hasan A.M."/>
            <person name="Jahan S."/>
            <person name="Shafiuddin M."/>
            <person name="Mahmood N."/>
            <person name="Shommy N.S."/>
        </authorList>
    </citation>
    <scope>NUCLEOTIDE SEQUENCE [LARGE SCALE GENOMIC DNA]</scope>
    <source>
        <strain evidence="2">cv. O-4</strain>
    </source>
</reference>
<keyword evidence="2" id="KW-1185">Reference proteome</keyword>